<accession>A0A0D6PN67</accession>
<protein>
    <submittedName>
        <fullName evidence="2">Transcriptional regulator</fullName>
    </submittedName>
</protein>
<dbReference type="InterPro" id="IPR036388">
    <property type="entry name" value="WH-like_DNA-bd_sf"/>
</dbReference>
<comment type="caution">
    <text evidence="2">The sequence shown here is derived from an EMBL/GenBank/DDBJ whole genome shotgun (WGS) entry which is preliminary data.</text>
</comment>
<evidence type="ECO:0000313" key="2">
    <source>
        <dbReference type="EMBL" id="GAN82239.1"/>
    </source>
</evidence>
<evidence type="ECO:0000313" key="3">
    <source>
        <dbReference type="Proteomes" id="UP000032668"/>
    </source>
</evidence>
<name>A0A0D6PN67_9PROT</name>
<reference evidence="2 3" key="1">
    <citation type="submission" date="2012-11" db="EMBL/GenBank/DDBJ databases">
        <title>Whole genome sequence of Acidocella aminolytica 101 = DSM 11237.</title>
        <authorList>
            <person name="Azuma Y."/>
            <person name="Higashiura N."/>
            <person name="Hirakawa H."/>
            <person name="Matsushita K."/>
        </authorList>
    </citation>
    <scope>NUCLEOTIDE SEQUENCE [LARGE SCALE GENOMIC DNA]</scope>
    <source>
        <strain evidence="3">101 / DSM 11237</strain>
    </source>
</reference>
<organism evidence="2 3">
    <name type="scientific">Acidocella aminolytica 101 = DSM 11237</name>
    <dbReference type="NCBI Taxonomy" id="1120923"/>
    <lineage>
        <taxon>Bacteria</taxon>
        <taxon>Pseudomonadati</taxon>
        <taxon>Pseudomonadota</taxon>
        <taxon>Alphaproteobacteria</taxon>
        <taxon>Acetobacterales</taxon>
        <taxon>Acidocellaceae</taxon>
        <taxon>Acidocella</taxon>
    </lineage>
</organism>
<gene>
    <name evidence="2" type="ORF">Aam_189_009</name>
</gene>
<feature type="region of interest" description="Disordered" evidence="1">
    <location>
        <begin position="172"/>
        <end position="207"/>
    </location>
</feature>
<feature type="compositionally biased region" description="Basic and acidic residues" evidence="1">
    <location>
        <begin position="173"/>
        <end position="190"/>
    </location>
</feature>
<dbReference type="Gene3D" id="1.10.10.10">
    <property type="entry name" value="Winged helix-like DNA-binding domain superfamily/Winged helix DNA-binding domain"/>
    <property type="match status" value="1"/>
</dbReference>
<proteinExistence type="predicted"/>
<dbReference type="Pfam" id="PF13730">
    <property type="entry name" value="HTH_36"/>
    <property type="match status" value="1"/>
</dbReference>
<dbReference type="Proteomes" id="UP000032668">
    <property type="component" value="Unassembled WGS sequence"/>
</dbReference>
<dbReference type="EMBL" id="BANC01000186">
    <property type="protein sequence ID" value="GAN82239.1"/>
    <property type="molecule type" value="Genomic_DNA"/>
</dbReference>
<evidence type="ECO:0000256" key="1">
    <source>
        <dbReference type="SAM" id="MobiDB-lite"/>
    </source>
</evidence>
<sequence length="247" mass="27846">MPISGRFGRVAVQLDGDFMTSIAVLPGRFSRRREKVFGHGGGQPLDRNAKARIMVYARAWSTRHRRPGQHRGPLTRATLEVLEALLWGFHNSRDGRCFPSYETIALRAQCCRDTVYEAIRALEAAEILTWVNRLIRVQHRELDLFGKLALRSRLVRTSNAYVFRDPLPCASHAQDRGRAEGRDGQGRKEAFAGGSFASSSKSENPPRTLNQDFFYLSTTSPKPKDELAIALSRLKSAMEAKENSMKR</sequence>
<keyword evidence="3" id="KW-1185">Reference proteome</keyword>
<dbReference type="AlphaFoldDB" id="A0A0D6PN67"/>
<feature type="compositionally biased region" description="Low complexity" evidence="1">
    <location>
        <begin position="191"/>
        <end position="203"/>
    </location>
</feature>